<dbReference type="AlphaFoldDB" id="A0A2P2NLE9"/>
<evidence type="ECO:0000256" key="1">
    <source>
        <dbReference type="SAM" id="MobiDB-lite"/>
    </source>
</evidence>
<organism evidence="2">
    <name type="scientific">Rhizophora mucronata</name>
    <name type="common">Asiatic mangrove</name>
    <dbReference type="NCBI Taxonomy" id="61149"/>
    <lineage>
        <taxon>Eukaryota</taxon>
        <taxon>Viridiplantae</taxon>
        <taxon>Streptophyta</taxon>
        <taxon>Embryophyta</taxon>
        <taxon>Tracheophyta</taxon>
        <taxon>Spermatophyta</taxon>
        <taxon>Magnoliopsida</taxon>
        <taxon>eudicotyledons</taxon>
        <taxon>Gunneridae</taxon>
        <taxon>Pentapetalae</taxon>
        <taxon>rosids</taxon>
        <taxon>fabids</taxon>
        <taxon>Malpighiales</taxon>
        <taxon>Rhizophoraceae</taxon>
        <taxon>Rhizophora</taxon>
    </lineage>
</organism>
<protein>
    <submittedName>
        <fullName evidence="2">Uncharacterized protein</fullName>
    </submittedName>
</protein>
<sequence length="29" mass="3382">MMYELGKKDSAFSRNKHTKEEKGIVRPSN</sequence>
<feature type="compositionally biased region" description="Basic and acidic residues" evidence="1">
    <location>
        <begin position="1"/>
        <end position="11"/>
    </location>
</feature>
<feature type="compositionally biased region" description="Basic and acidic residues" evidence="1">
    <location>
        <begin position="18"/>
        <end position="29"/>
    </location>
</feature>
<reference evidence="2" key="1">
    <citation type="submission" date="2018-02" db="EMBL/GenBank/DDBJ databases">
        <title>Rhizophora mucronata_Transcriptome.</title>
        <authorList>
            <person name="Meera S.P."/>
            <person name="Sreeshan A."/>
            <person name="Augustine A."/>
        </authorList>
    </citation>
    <scope>NUCLEOTIDE SEQUENCE</scope>
    <source>
        <tissue evidence="2">Leaf</tissue>
    </source>
</reference>
<evidence type="ECO:0000313" key="2">
    <source>
        <dbReference type="EMBL" id="MBX43312.1"/>
    </source>
</evidence>
<dbReference type="EMBL" id="GGEC01062828">
    <property type="protein sequence ID" value="MBX43312.1"/>
    <property type="molecule type" value="Transcribed_RNA"/>
</dbReference>
<accession>A0A2P2NLE9</accession>
<feature type="region of interest" description="Disordered" evidence="1">
    <location>
        <begin position="1"/>
        <end position="29"/>
    </location>
</feature>
<name>A0A2P2NLE9_RHIMU</name>
<proteinExistence type="predicted"/>